<dbReference type="Proteomes" id="UP000503462">
    <property type="component" value="Chromosome 3"/>
</dbReference>
<feature type="signal peptide" evidence="1">
    <location>
        <begin position="1"/>
        <end position="18"/>
    </location>
</feature>
<evidence type="ECO:0000256" key="1">
    <source>
        <dbReference type="SAM" id="SignalP"/>
    </source>
</evidence>
<organism evidence="2 3">
    <name type="scientific">Peltaster fructicola</name>
    <dbReference type="NCBI Taxonomy" id="286661"/>
    <lineage>
        <taxon>Eukaryota</taxon>
        <taxon>Fungi</taxon>
        <taxon>Dikarya</taxon>
        <taxon>Ascomycota</taxon>
        <taxon>Pezizomycotina</taxon>
        <taxon>Dothideomycetes</taxon>
        <taxon>Dothideomycetes incertae sedis</taxon>
        <taxon>Peltaster</taxon>
    </lineage>
</organism>
<accession>A0A6H0XXM1</accession>
<proteinExistence type="predicted"/>
<name>A0A6H0XXM1_9PEZI</name>
<gene>
    <name evidence="2" type="ORF">AMS68_004886</name>
</gene>
<keyword evidence="3" id="KW-1185">Reference proteome</keyword>
<protein>
    <submittedName>
        <fullName evidence="2">Uncharacterized protein</fullName>
    </submittedName>
</protein>
<evidence type="ECO:0000313" key="2">
    <source>
        <dbReference type="EMBL" id="QIW99368.1"/>
    </source>
</evidence>
<dbReference type="AlphaFoldDB" id="A0A6H0XXM1"/>
<sequence>MKFSAVLAAIAAATVVNAQGYNSTSKATTSAPHTTTQATIYDSRTVNVTRSSTPVTALTSIYTITSSCGSIQIYLPSTKVFALSGADASRSTATYTGTSTGGAVRTGAAVLAGAGGLVAALVL</sequence>
<feature type="chain" id="PRO_5026065760" evidence="1">
    <location>
        <begin position="19"/>
        <end position="123"/>
    </location>
</feature>
<evidence type="ECO:0000313" key="3">
    <source>
        <dbReference type="Proteomes" id="UP000503462"/>
    </source>
</evidence>
<keyword evidence="1" id="KW-0732">Signal</keyword>
<dbReference type="EMBL" id="CP051141">
    <property type="protein sequence ID" value="QIW99368.1"/>
    <property type="molecule type" value="Genomic_DNA"/>
</dbReference>
<reference evidence="2 3" key="1">
    <citation type="journal article" date="2016" name="Sci. Rep.">
        <title>Peltaster fructicola genome reveals evolution from an invasive phytopathogen to an ectophytic parasite.</title>
        <authorList>
            <person name="Xu C."/>
            <person name="Chen H."/>
            <person name="Gleason M.L."/>
            <person name="Xu J.R."/>
            <person name="Liu H."/>
            <person name="Zhang R."/>
            <person name="Sun G."/>
        </authorList>
    </citation>
    <scope>NUCLEOTIDE SEQUENCE [LARGE SCALE GENOMIC DNA]</scope>
    <source>
        <strain evidence="2 3">LNHT1506</strain>
    </source>
</reference>